<evidence type="ECO:0000256" key="5">
    <source>
        <dbReference type="SAM" id="MobiDB-lite"/>
    </source>
</evidence>
<feature type="compositionally biased region" description="Low complexity" evidence="5">
    <location>
        <begin position="117"/>
        <end position="142"/>
    </location>
</feature>
<keyword evidence="1" id="KW-0479">Metal-binding</keyword>
<evidence type="ECO:0000256" key="4">
    <source>
        <dbReference type="PROSITE-ProRule" id="PRU00146"/>
    </source>
</evidence>
<dbReference type="InterPro" id="IPR019786">
    <property type="entry name" value="Zinc_finger_PHD-type_CS"/>
</dbReference>
<feature type="region of interest" description="Disordered" evidence="5">
    <location>
        <begin position="70"/>
        <end position="186"/>
    </location>
</feature>
<protein>
    <submittedName>
        <fullName evidence="8">G149 protein</fullName>
    </submittedName>
</protein>
<dbReference type="Gene3D" id="3.30.40.10">
    <property type="entry name" value="Zinc/RING finger domain, C3HC4 (zinc finger)"/>
    <property type="match status" value="1"/>
</dbReference>
<dbReference type="PROSITE" id="PS01359">
    <property type="entry name" value="ZF_PHD_1"/>
    <property type="match status" value="1"/>
</dbReference>
<dbReference type="Pfam" id="PF07496">
    <property type="entry name" value="zf-CW"/>
    <property type="match status" value="1"/>
</dbReference>
<reference evidence="8 9" key="1">
    <citation type="submission" date="2024-06" db="EMBL/GenBank/DDBJ databases">
        <authorList>
            <person name="Kraege A."/>
            <person name="Thomma B."/>
        </authorList>
    </citation>
    <scope>NUCLEOTIDE SEQUENCE [LARGE SCALE GENOMIC DNA]</scope>
</reference>
<evidence type="ECO:0000256" key="2">
    <source>
        <dbReference type="ARBA" id="ARBA00022771"/>
    </source>
</evidence>
<feature type="compositionally biased region" description="Polar residues" evidence="5">
    <location>
        <begin position="143"/>
        <end position="156"/>
    </location>
</feature>
<gene>
    <name evidence="8" type="primary">g149</name>
    <name evidence="8" type="ORF">VP750_LOCUS125</name>
</gene>
<evidence type="ECO:0000259" key="6">
    <source>
        <dbReference type="PROSITE" id="PS50016"/>
    </source>
</evidence>
<dbReference type="Gene3D" id="3.30.40.100">
    <property type="match status" value="1"/>
</dbReference>
<organism evidence="8 9">
    <name type="scientific">Coccomyxa viridis</name>
    <dbReference type="NCBI Taxonomy" id="1274662"/>
    <lineage>
        <taxon>Eukaryota</taxon>
        <taxon>Viridiplantae</taxon>
        <taxon>Chlorophyta</taxon>
        <taxon>core chlorophytes</taxon>
        <taxon>Trebouxiophyceae</taxon>
        <taxon>Trebouxiophyceae incertae sedis</taxon>
        <taxon>Coccomyxaceae</taxon>
        <taxon>Coccomyxa</taxon>
    </lineage>
</organism>
<dbReference type="CDD" id="cd05162">
    <property type="entry name" value="PWWP"/>
    <property type="match status" value="1"/>
</dbReference>
<comment type="caution">
    <text evidence="8">The sequence shown here is derived from an EMBL/GenBank/DDBJ whole genome shotgun (WGS) entry which is preliminary data.</text>
</comment>
<dbReference type="EMBL" id="CAXHTA020000001">
    <property type="protein sequence ID" value="CAL5218466.1"/>
    <property type="molecule type" value="Genomic_DNA"/>
</dbReference>
<name>A0ABP1FI01_9CHLO</name>
<keyword evidence="3" id="KW-0862">Zinc</keyword>
<feature type="compositionally biased region" description="Pro residues" evidence="5">
    <location>
        <begin position="168"/>
        <end position="181"/>
    </location>
</feature>
<dbReference type="InterPro" id="IPR011011">
    <property type="entry name" value="Znf_FYVE_PHD"/>
</dbReference>
<keyword evidence="9" id="KW-1185">Reference proteome</keyword>
<dbReference type="InterPro" id="IPR013083">
    <property type="entry name" value="Znf_RING/FYVE/PHD"/>
</dbReference>
<dbReference type="InterPro" id="IPR019787">
    <property type="entry name" value="Znf_PHD-finger"/>
</dbReference>
<dbReference type="Proteomes" id="UP001497392">
    <property type="component" value="Unassembled WGS sequence"/>
</dbReference>
<dbReference type="SUPFAM" id="SSF57903">
    <property type="entry name" value="FYVE/PHD zinc finger"/>
    <property type="match status" value="1"/>
</dbReference>
<sequence>MKGKSTREVLVPASLLPEPHKSAEGRLHGLVTCVKRDHRGEEAHVVISDLKNVKIKIPWAQAQQYLIGKCPKAPKRPRSGQEGPWGSPQKKARSGGRSAGAWRDPAASLDSALHQTADSGGASHASHASASSADRGASAPAAFQTQQSASLSTGGTQEPVKKKRGRPPKPGGPTLAPPKPNIPRTGAPLMQHIAEVTETSNPQHPEGTQMLAKVRGWQCQWPVAVWSLKLCLRKDMEQILESHKPGHILVRFYGERSIMWAKESELEQGCLTERHIADLQTWGRTRQKPQMIEAIHYELECALDDPAAEVSRLLDMQKLIYSPLSSICAQCLEEGPQLQCSQCQRAVHTLCLKHPCLSILDLPEGCWVCPCCSQPNVVPAEAEVEDADAKAKELLKMERMGLTPDWIIQVAVFTVLQLPHPSPAQPYIKGLLDPCTNSMTTPNIPAEKLYDKKANGLLTSNSWAGYHVLLNPEYSGNTQWRFVNRAIDEVENDRVPAVILVCRNSTDTAYFQRLRPYPRIMLLRYNTRFKDYDKTPIGFGVAIFCIAKASCRELYERFYDGFASHGEPNIPFDRTFLQSDPFYALLARLKQHIEEHQRDHWVQCSMCCKWRIVTYEMLQQVSKDTSWNCRQLRPPLTTCSTPQTRKEMAGSRGYAAATPGVPLWSPLAPLLPPNELRLLDSTSAELGLDLPLAIASSAELALAEGAGPEDSVVAAAAVATAAVAGEGLPFPADGLTPRLAPANTMGSGIAVSAVLEGVVALEESGACAVGRSTSHCSSALLPAHISTAPEQASSLKAARSAAAEAVPNPPSLAIISAPQYVAAGFPGAQMKAASGGFLDLSVSALLDPSEASDRSAVQLPDDSETPRSVFTAAPAAETPAGCSQAAAPSIEEAARGAEQAPESSLSFLQPEHLRQEPALAEVQEMPMQLLNDDASALDLARNARTIASKAAAAPLSVDHPLVRQAALELSRRAAIEKATLQLKAMERQCSVGERIRAIKRSQLTSALAALDEQARQAATHLAAAKVAMQAALEHP</sequence>
<proteinExistence type="predicted"/>
<feature type="domain" description="CW-type" evidence="7">
    <location>
        <begin position="595"/>
        <end position="647"/>
    </location>
</feature>
<dbReference type="PROSITE" id="PS51050">
    <property type="entry name" value="ZF_CW"/>
    <property type="match status" value="1"/>
</dbReference>
<evidence type="ECO:0000313" key="9">
    <source>
        <dbReference type="Proteomes" id="UP001497392"/>
    </source>
</evidence>
<evidence type="ECO:0000313" key="8">
    <source>
        <dbReference type="EMBL" id="CAL5218466.1"/>
    </source>
</evidence>
<evidence type="ECO:0000259" key="7">
    <source>
        <dbReference type="PROSITE" id="PS51050"/>
    </source>
</evidence>
<dbReference type="Gene3D" id="2.30.30.140">
    <property type="match status" value="1"/>
</dbReference>
<feature type="domain" description="PHD-type" evidence="6">
    <location>
        <begin position="325"/>
        <end position="375"/>
    </location>
</feature>
<keyword evidence="2 4" id="KW-0863">Zinc-finger</keyword>
<evidence type="ECO:0000256" key="1">
    <source>
        <dbReference type="ARBA" id="ARBA00022723"/>
    </source>
</evidence>
<accession>A0ABP1FI01</accession>
<dbReference type="InterPro" id="IPR011124">
    <property type="entry name" value="Znf_CW"/>
</dbReference>
<dbReference type="PROSITE" id="PS50016">
    <property type="entry name" value="ZF_PHD_2"/>
    <property type="match status" value="1"/>
</dbReference>
<evidence type="ECO:0000256" key="3">
    <source>
        <dbReference type="ARBA" id="ARBA00022833"/>
    </source>
</evidence>